<sequence>MKKKLLIKDLLFLVKKSFCCLLIVSSCFLFSTVSLAEEAGSSGEKATQPENDVGFAVEPVQTATQIDSQKGFYFIKVEPNQPQELSIKIRSTNVAPATVSIYVKNAYTNQNGSIDYDSDDYERDATLTDSVEELTSVSEKKVTVKNYEEKIVTISVNPPHEKFSGVKGGTICIMKADSSEEKEGLSSTFGYRIGLLLTEDSEVYDDGSSLNLLKVRSTVHQGKRVIQARMQNPEPKVLKDLMIETKLYKKGSREVIKKRTANNMRMAPNSQFDFSTNWGIDPIKSGTYTLQVRAQSGTNTWEWKKDFTIGEKQAKKINEEASFTITFPEWVPLVTILIGVVSIILIGCLYVRSKKWNVP</sequence>
<keyword evidence="1" id="KW-0812">Transmembrane</keyword>
<evidence type="ECO:0000259" key="3">
    <source>
        <dbReference type="Pfam" id="PF06030"/>
    </source>
</evidence>
<dbReference type="AlphaFoldDB" id="A0AAW8SU14"/>
<comment type="caution">
    <text evidence="5">The sequence shown here is derived from an EMBL/GenBank/DDBJ whole genome shotgun (WGS) entry which is preliminary data.</text>
</comment>
<dbReference type="Pfam" id="PF06030">
    <property type="entry name" value="WxLIP_PGBD"/>
    <property type="match status" value="1"/>
</dbReference>
<feature type="domain" description="WxL Interacting Protein host binding" evidence="4">
    <location>
        <begin position="183"/>
        <end position="319"/>
    </location>
</feature>
<keyword evidence="2" id="KW-0732">Signal</keyword>
<feature type="chain" id="PRO_5043779347" evidence="2">
    <location>
        <begin position="37"/>
        <end position="359"/>
    </location>
</feature>
<evidence type="ECO:0000256" key="1">
    <source>
        <dbReference type="SAM" id="Phobius"/>
    </source>
</evidence>
<gene>
    <name evidence="5" type="ORF">P7D78_01485</name>
</gene>
<dbReference type="InterPro" id="IPR010317">
    <property type="entry name" value="WxLIP_PGBD"/>
</dbReference>
<evidence type="ECO:0000256" key="2">
    <source>
        <dbReference type="SAM" id="SignalP"/>
    </source>
</evidence>
<organism evidence="5 6">
    <name type="scientific">Enterococcus raffinosus</name>
    <dbReference type="NCBI Taxonomy" id="71452"/>
    <lineage>
        <taxon>Bacteria</taxon>
        <taxon>Bacillati</taxon>
        <taxon>Bacillota</taxon>
        <taxon>Bacilli</taxon>
        <taxon>Lactobacillales</taxon>
        <taxon>Enterococcaceae</taxon>
        <taxon>Enterococcus</taxon>
    </lineage>
</organism>
<evidence type="ECO:0000313" key="6">
    <source>
        <dbReference type="Proteomes" id="UP001249240"/>
    </source>
</evidence>
<dbReference type="PROSITE" id="PS51257">
    <property type="entry name" value="PROKAR_LIPOPROTEIN"/>
    <property type="match status" value="1"/>
</dbReference>
<keyword evidence="1" id="KW-0472">Membrane</keyword>
<name>A0AAW8SU14_9ENTE</name>
<feature type="domain" description="WxL Interacting Protein peptidoglycan binding" evidence="3">
    <location>
        <begin position="55"/>
        <end position="173"/>
    </location>
</feature>
<dbReference type="EMBL" id="JARPXM010000001">
    <property type="protein sequence ID" value="MDT2536783.1"/>
    <property type="molecule type" value="Genomic_DNA"/>
</dbReference>
<feature type="signal peptide" evidence="2">
    <location>
        <begin position="1"/>
        <end position="36"/>
    </location>
</feature>
<keyword evidence="1" id="KW-1133">Transmembrane helix</keyword>
<accession>A0AAW8SU14</accession>
<protein>
    <submittedName>
        <fullName evidence="5">DUF916 and DUF3324 domain-containing protein</fullName>
    </submittedName>
</protein>
<reference evidence="5" key="1">
    <citation type="submission" date="2023-03" db="EMBL/GenBank/DDBJ databases">
        <authorList>
            <person name="Shen W."/>
            <person name="Cai J."/>
        </authorList>
    </citation>
    <scope>NUCLEOTIDE SEQUENCE</scope>
    <source>
        <strain evidence="5">B646-2</strain>
    </source>
</reference>
<dbReference type="Pfam" id="PF11797">
    <property type="entry name" value="WxLIP_HBD"/>
    <property type="match status" value="1"/>
</dbReference>
<evidence type="ECO:0000259" key="4">
    <source>
        <dbReference type="Pfam" id="PF11797"/>
    </source>
</evidence>
<feature type="transmembrane region" description="Helical" evidence="1">
    <location>
        <begin position="330"/>
        <end position="351"/>
    </location>
</feature>
<dbReference type="InterPro" id="IPR021759">
    <property type="entry name" value="WxLIP_HBD"/>
</dbReference>
<evidence type="ECO:0000313" key="5">
    <source>
        <dbReference type="EMBL" id="MDT2536783.1"/>
    </source>
</evidence>
<proteinExistence type="predicted"/>
<dbReference type="GeneID" id="67042062"/>
<dbReference type="Proteomes" id="UP001249240">
    <property type="component" value="Unassembled WGS sequence"/>
</dbReference>
<dbReference type="RefSeq" id="WP_028020193.1">
    <property type="nucleotide sequence ID" value="NZ_BAAAXM010000006.1"/>
</dbReference>